<reference evidence="1 2" key="1">
    <citation type="journal article" date="2015" name="Nature">
        <title>rRNA introns, odd ribosomes, and small enigmatic genomes across a large radiation of phyla.</title>
        <authorList>
            <person name="Brown C.T."/>
            <person name="Hug L.A."/>
            <person name="Thomas B.C."/>
            <person name="Sharon I."/>
            <person name="Castelle C.J."/>
            <person name="Singh A."/>
            <person name="Wilkins M.J."/>
            <person name="Williams K.H."/>
            <person name="Banfield J.F."/>
        </authorList>
    </citation>
    <scope>NUCLEOTIDE SEQUENCE [LARGE SCALE GENOMIC DNA]</scope>
</reference>
<protein>
    <recommendedName>
        <fullName evidence="3">Carbonic anhydrase</fullName>
    </recommendedName>
</protein>
<dbReference type="EMBL" id="LCDO01000001">
    <property type="protein sequence ID" value="KKS57515.1"/>
    <property type="molecule type" value="Genomic_DNA"/>
</dbReference>
<dbReference type="SUPFAM" id="SSF53056">
    <property type="entry name" value="beta-carbonic anhydrase, cab"/>
    <property type="match status" value="1"/>
</dbReference>
<dbReference type="InterPro" id="IPR036874">
    <property type="entry name" value="Carbonic_anhydrase_sf"/>
</dbReference>
<name>A0A0G1A911_9BACT</name>
<organism evidence="1 2">
    <name type="scientific">Candidatus Magasanikbacteria bacterium GW2011_GWA2_42_32</name>
    <dbReference type="NCBI Taxonomy" id="1619039"/>
    <lineage>
        <taxon>Bacteria</taxon>
        <taxon>Candidatus Magasanikiibacteriota</taxon>
    </lineage>
</organism>
<dbReference type="AlphaFoldDB" id="A0A0G1A911"/>
<evidence type="ECO:0000313" key="2">
    <source>
        <dbReference type="Proteomes" id="UP000034837"/>
    </source>
</evidence>
<proteinExistence type="predicted"/>
<dbReference type="Proteomes" id="UP000034837">
    <property type="component" value="Unassembled WGS sequence"/>
</dbReference>
<evidence type="ECO:0000313" key="1">
    <source>
        <dbReference type="EMBL" id="KKS57515.1"/>
    </source>
</evidence>
<gene>
    <name evidence="1" type="ORF">UV20_C0001G0155</name>
</gene>
<dbReference type="Pfam" id="PF20393">
    <property type="entry name" value="Pro_CA_2"/>
    <property type="match status" value="1"/>
</dbReference>
<dbReference type="InterPro" id="IPR046871">
    <property type="entry name" value="Pro_CA_2"/>
</dbReference>
<accession>A0A0G1A911</accession>
<dbReference type="GO" id="GO:0004089">
    <property type="term" value="F:carbonate dehydratase activity"/>
    <property type="evidence" value="ECO:0007669"/>
    <property type="project" value="InterPro"/>
</dbReference>
<dbReference type="Gene3D" id="3.40.1050.10">
    <property type="entry name" value="Carbonic anhydrase"/>
    <property type="match status" value="1"/>
</dbReference>
<sequence>MSHHCKALIIHCMDFRFGEAIKNWLVEKHLLNDCDIVSLAGAAKGLVSPKNPAETDVILRQIEISTSLHHISEVILMNHTDCGAYGGRDAFESSEAEYNQHLGDMRLAKEKILAKFPDLKVKIDLAKINPLGQIAIEEVE</sequence>
<comment type="caution">
    <text evidence="1">The sequence shown here is derived from an EMBL/GenBank/DDBJ whole genome shotgun (WGS) entry which is preliminary data.</text>
</comment>
<evidence type="ECO:0008006" key="3">
    <source>
        <dbReference type="Google" id="ProtNLM"/>
    </source>
</evidence>
<dbReference type="GO" id="GO:0008270">
    <property type="term" value="F:zinc ion binding"/>
    <property type="evidence" value="ECO:0007669"/>
    <property type="project" value="InterPro"/>
</dbReference>